<dbReference type="EMBL" id="AQQR01000018">
    <property type="protein sequence ID" value="OWU69047.1"/>
    <property type="molecule type" value="Genomic_DNA"/>
</dbReference>
<dbReference type="Gene3D" id="3.40.50.410">
    <property type="entry name" value="von Willebrand factor, type A domain"/>
    <property type="match status" value="1"/>
</dbReference>
<proteinExistence type="predicted"/>
<dbReference type="InterPro" id="IPR028087">
    <property type="entry name" value="Tad_N"/>
</dbReference>
<comment type="caution">
    <text evidence="3">The sequence shown here is derived from an EMBL/GenBank/DDBJ whole genome shotgun (WGS) entry which is preliminary data.</text>
</comment>
<dbReference type="AlphaFoldDB" id="A0A225NJI2"/>
<organism evidence="3 4">
    <name type="scientific">Marinibacterium profundimaris</name>
    <dbReference type="NCBI Taxonomy" id="1679460"/>
    <lineage>
        <taxon>Bacteria</taxon>
        <taxon>Pseudomonadati</taxon>
        <taxon>Pseudomonadota</taxon>
        <taxon>Alphaproteobacteria</taxon>
        <taxon>Rhodobacterales</taxon>
        <taxon>Paracoccaceae</taxon>
        <taxon>Marinibacterium</taxon>
    </lineage>
</organism>
<dbReference type="InterPro" id="IPR036465">
    <property type="entry name" value="vWFA_dom_sf"/>
</dbReference>
<dbReference type="Pfam" id="PF13400">
    <property type="entry name" value="Tad"/>
    <property type="match status" value="1"/>
</dbReference>
<gene>
    <name evidence="3" type="ORF">ATO3_23315</name>
</gene>
<feature type="transmembrane region" description="Helical" evidence="1">
    <location>
        <begin position="6"/>
        <end position="23"/>
    </location>
</feature>
<evidence type="ECO:0000313" key="3">
    <source>
        <dbReference type="EMBL" id="OWU69047.1"/>
    </source>
</evidence>
<keyword evidence="1" id="KW-0472">Membrane</keyword>
<evidence type="ECO:0000256" key="1">
    <source>
        <dbReference type="SAM" id="Phobius"/>
    </source>
</evidence>
<feature type="domain" description="Putative Flp pilus-assembly TadG-like N-terminal" evidence="2">
    <location>
        <begin position="2"/>
        <end position="44"/>
    </location>
</feature>
<sequence length="565" mass="63679">MVIFAVYIFLMMLIVGGIGIDIMRFERDRTRVQYTLDRAVLAAADLDQQLDPSAVVRDYFAKANLSGYLSSVSVQEGLGFRTVSGSAETTFNTQFMHMAGVDTLTARAASTAEERIDGVEISLVLDVSGSMNSNNRLPNLKVAAKDFVDEMFDNSEEGKVSISIVPYATQVSVPETVWAHFNTSTERDDATIVQREAASNTIEGFPRCINFQAGDFQTTAVSLTQRYQATMFFDPFYDYEGRDRDPMRRVQLPVCDPTPSRELMVLQEDRTALKSFIDNMWGGGNTSIDVGMKWGVALIDPTMRPVVSALIGSGDVSNDFTGRPLNYEDDSALKVIVLMTDGENTSQYFVRDQYRFGMSNVWWNEQEEEYSVYLGLDVWDEDNDGNYNEPLFYWPGDRFRKYADHAYGEGTYEETNYSYECTSYRRNGSCRRYNYVATTVTVDEPGHAEEVSYADLWAFTTIERVARGIYAPFMGTNDALNDWYYAVRDYVNANTKNYRTSQICDQAKAQNVIVFTIGFEAPYNGRTVLQDCASSPAHFFDVNGLEIADAFSAIASSIRQLRLTQ</sequence>
<dbReference type="Proteomes" id="UP000215377">
    <property type="component" value="Unassembled WGS sequence"/>
</dbReference>
<keyword evidence="4" id="KW-1185">Reference proteome</keyword>
<dbReference type="SUPFAM" id="SSF53300">
    <property type="entry name" value="vWA-like"/>
    <property type="match status" value="1"/>
</dbReference>
<keyword evidence="1" id="KW-1133">Transmembrane helix</keyword>
<accession>A0A225NJI2</accession>
<reference evidence="3 4" key="1">
    <citation type="submission" date="2013-04" db="EMBL/GenBank/DDBJ databases">
        <title>Oceanicola sp. 22II1-22F33 Genome Sequencing.</title>
        <authorList>
            <person name="Lai Q."/>
            <person name="Li G."/>
            <person name="Shao Z."/>
        </authorList>
    </citation>
    <scope>NUCLEOTIDE SEQUENCE [LARGE SCALE GENOMIC DNA]</scope>
    <source>
        <strain evidence="3 4">22II1-22F33</strain>
    </source>
</reference>
<evidence type="ECO:0000313" key="4">
    <source>
        <dbReference type="Proteomes" id="UP000215377"/>
    </source>
</evidence>
<name>A0A225NJI2_9RHOB</name>
<evidence type="ECO:0000259" key="2">
    <source>
        <dbReference type="Pfam" id="PF13400"/>
    </source>
</evidence>
<keyword evidence="1" id="KW-0812">Transmembrane</keyword>
<dbReference type="OrthoDB" id="7522752at2"/>
<protein>
    <recommendedName>
        <fullName evidence="2">Putative Flp pilus-assembly TadG-like N-terminal domain-containing protein</fullName>
    </recommendedName>
</protein>